<proteinExistence type="predicted"/>
<evidence type="ECO:0000313" key="1">
    <source>
        <dbReference type="EMBL" id="GKU98412.1"/>
    </source>
</evidence>
<dbReference type="EMBL" id="BPVZ01000012">
    <property type="protein sequence ID" value="GKU98412.1"/>
    <property type="molecule type" value="Genomic_DNA"/>
</dbReference>
<organism evidence="1 2">
    <name type="scientific">Rubroshorea leprosula</name>
    <dbReference type="NCBI Taxonomy" id="152421"/>
    <lineage>
        <taxon>Eukaryota</taxon>
        <taxon>Viridiplantae</taxon>
        <taxon>Streptophyta</taxon>
        <taxon>Embryophyta</taxon>
        <taxon>Tracheophyta</taxon>
        <taxon>Spermatophyta</taxon>
        <taxon>Magnoliopsida</taxon>
        <taxon>eudicotyledons</taxon>
        <taxon>Gunneridae</taxon>
        <taxon>Pentapetalae</taxon>
        <taxon>rosids</taxon>
        <taxon>malvids</taxon>
        <taxon>Malvales</taxon>
        <taxon>Dipterocarpaceae</taxon>
        <taxon>Rubroshorea</taxon>
    </lineage>
</organism>
<accession>A0AAV5IH48</accession>
<protein>
    <submittedName>
        <fullName evidence="1">Uncharacterized protein</fullName>
    </submittedName>
</protein>
<name>A0AAV5IH48_9ROSI</name>
<keyword evidence="2" id="KW-1185">Reference proteome</keyword>
<reference evidence="1 2" key="1">
    <citation type="journal article" date="2021" name="Commun. Biol.">
        <title>The genome of Shorea leprosula (Dipterocarpaceae) highlights the ecological relevance of drought in aseasonal tropical rainforests.</title>
        <authorList>
            <person name="Ng K.K.S."/>
            <person name="Kobayashi M.J."/>
            <person name="Fawcett J.A."/>
            <person name="Hatakeyama M."/>
            <person name="Paape T."/>
            <person name="Ng C.H."/>
            <person name="Ang C.C."/>
            <person name="Tnah L.H."/>
            <person name="Lee C.T."/>
            <person name="Nishiyama T."/>
            <person name="Sese J."/>
            <person name="O'Brien M.J."/>
            <person name="Copetti D."/>
            <person name="Mohd Noor M.I."/>
            <person name="Ong R.C."/>
            <person name="Putra M."/>
            <person name="Sireger I.Z."/>
            <person name="Indrioko S."/>
            <person name="Kosugi Y."/>
            <person name="Izuno A."/>
            <person name="Isagi Y."/>
            <person name="Lee S.L."/>
            <person name="Shimizu K.K."/>
        </authorList>
    </citation>
    <scope>NUCLEOTIDE SEQUENCE [LARGE SCALE GENOMIC DNA]</scope>
    <source>
        <strain evidence="1">214</strain>
    </source>
</reference>
<gene>
    <name evidence="1" type="ORF">SLEP1_g11421</name>
</gene>
<evidence type="ECO:0000313" key="2">
    <source>
        <dbReference type="Proteomes" id="UP001054252"/>
    </source>
</evidence>
<sequence length="131" mass="14981">MHALGYNSTHIITLEHIHVLSSFICCIPIILLDSLPSTIEIWVHTWSSAILYQSRHLLKYSSVEKALTNRGLRRSLTASIFLHRGQLPSPRGKLRRTRTKSNLKDQKLKHIALYMALAIKGFSKERNAITH</sequence>
<comment type="caution">
    <text evidence="1">The sequence shown here is derived from an EMBL/GenBank/DDBJ whole genome shotgun (WGS) entry which is preliminary data.</text>
</comment>
<dbReference type="Proteomes" id="UP001054252">
    <property type="component" value="Unassembled WGS sequence"/>
</dbReference>
<dbReference type="AlphaFoldDB" id="A0AAV5IH48"/>